<dbReference type="AlphaFoldDB" id="A0AA36GY25"/>
<gene>
    <name evidence="2" type="ORF">CYNAS_LOCUS12235</name>
</gene>
<feature type="signal peptide" evidence="1">
    <location>
        <begin position="1"/>
        <end position="21"/>
    </location>
</feature>
<comment type="caution">
    <text evidence="2">The sequence shown here is derived from an EMBL/GenBank/DDBJ whole genome shotgun (WGS) entry which is preliminary data.</text>
</comment>
<evidence type="ECO:0000313" key="3">
    <source>
        <dbReference type="Proteomes" id="UP001176961"/>
    </source>
</evidence>
<evidence type="ECO:0000256" key="1">
    <source>
        <dbReference type="SAM" id="SignalP"/>
    </source>
</evidence>
<keyword evidence="1" id="KW-0732">Signal</keyword>
<dbReference type="EMBL" id="CATQJL010000223">
    <property type="protein sequence ID" value="CAJ0600252.1"/>
    <property type="molecule type" value="Genomic_DNA"/>
</dbReference>
<evidence type="ECO:0000313" key="2">
    <source>
        <dbReference type="EMBL" id="CAJ0600252.1"/>
    </source>
</evidence>
<name>A0AA36GY25_CYLNA</name>
<reference evidence="2" key="1">
    <citation type="submission" date="2023-07" db="EMBL/GenBank/DDBJ databases">
        <authorList>
            <consortium name="CYATHOMIX"/>
        </authorList>
    </citation>
    <scope>NUCLEOTIDE SEQUENCE</scope>
    <source>
        <strain evidence="2">N/A</strain>
    </source>
</reference>
<proteinExistence type="predicted"/>
<accession>A0AA36GY25</accession>
<keyword evidence="3" id="KW-1185">Reference proteome</keyword>
<organism evidence="2 3">
    <name type="scientific">Cylicocyclus nassatus</name>
    <name type="common">Nematode worm</name>
    <dbReference type="NCBI Taxonomy" id="53992"/>
    <lineage>
        <taxon>Eukaryota</taxon>
        <taxon>Metazoa</taxon>
        <taxon>Ecdysozoa</taxon>
        <taxon>Nematoda</taxon>
        <taxon>Chromadorea</taxon>
        <taxon>Rhabditida</taxon>
        <taxon>Rhabditina</taxon>
        <taxon>Rhabditomorpha</taxon>
        <taxon>Strongyloidea</taxon>
        <taxon>Strongylidae</taxon>
        <taxon>Cylicocyclus</taxon>
    </lineage>
</organism>
<protein>
    <submittedName>
        <fullName evidence="2">Uncharacterized protein</fullName>
    </submittedName>
</protein>
<feature type="chain" id="PRO_5041230299" evidence="1">
    <location>
        <begin position="22"/>
        <end position="472"/>
    </location>
</feature>
<sequence length="472" mass="54358">MQLLHLYTIIHFMSSLWIVFSADCWNYPTIRSKKQHEKFVSDCAGQKKLGFKDDGPSVFKASFVSESEFNKLFGRAEEIRLSIYMQNTNFVKPSLEQLQKVHVREGVPSFRIENNANLVDLKTPKQPIKAMPNGSVVSVYYFANGRGKDRHANGKEPFAEIRKLCPVKSGCHIYKDTECSRIDKEITDFNKFADKCANQSVIKGAPGFKLKIDLASFTSQQVLALFSKAEQLFGCFRSVGTYHRKIKFPRLRHIEACDEGETALLLENNPFLEEVIFPCHFTSDKSLRIRGNHILNARNIMAMWTACLQCDLQDPGEDRIKIDNDIKEVCESFPTPKNKKDYVRLVNTCSGAKKLLFNTKALECFDASYLPQFMFEELFRKVEEINFAINIKRTKYTRIYLPNLKMFNISENGMVLEVEGNAAMEHLIAHYDMQVPPDVQGTAKLAKNPVLSKSFWQRWNRTVCKYFDCQYE</sequence>
<dbReference type="Proteomes" id="UP001176961">
    <property type="component" value="Unassembled WGS sequence"/>
</dbReference>